<protein>
    <submittedName>
        <fullName evidence="5">4-hydroxy-tetrahydrodipicolinate synthase</fullName>
        <ecNumber evidence="5">4.3.3.7</ecNumber>
    </submittedName>
</protein>
<dbReference type="GO" id="GO:0008840">
    <property type="term" value="F:4-hydroxy-tetrahydrodipicolinate synthase activity"/>
    <property type="evidence" value="ECO:0007669"/>
    <property type="project" value="UniProtKB-EC"/>
</dbReference>
<dbReference type="PANTHER" id="PTHR12128">
    <property type="entry name" value="DIHYDRODIPICOLINATE SYNTHASE"/>
    <property type="match status" value="1"/>
</dbReference>
<organism evidence="5 6">
    <name type="scientific">Actinopolymorpha pittospori</name>
    <dbReference type="NCBI Taxonomy" id="648752"/>
    <lineage>
        <taxon>Bacteria</taxon>
        <taxon>Bacillati</taxon>
        <taxon>Actinomycetota</taxon>
        <taxon>Actinomycetes</taxon>
        <taxon>Propionibacteriales</taxon>
        <taxon>Actinopolymorphaceae</taxon>
        <taxon>Actinopolymorpha</taxon>
    </lineage>
</organism>
<dbReference type="AlphaFoldDB" id="A0A927R7V4"/>
<proteinExistence type="inferred from homology"/>
<keyword evidence="2 3" id="KW-0456">Lyase</keyword>
<evidence type="ECO:0000313" key="6">
    <source>
        <dbReference type="Proteomes" id="UP000638648"/>
    </source>
</evidence>
<evidence type="ECO:0000313" key="5">
    <source>
        <dbReference type="EMBL" id="MBE1604639.1"/>
    </source>
</evidence>
<dbReference type="Gene3D" id="3.20.20.70">
    <property type="entry name" value="Aldolase class I"/>
    <property type="match status" value="1"/>
</dbReference>
<reference evidence="5" key="1">
    <citation type="submission" date="2020-10" db="EMBL/GenBank/DDBJ databases">
        <title>Sequencing the genomes of 1000 actinobacteria strains.</title>
        <authorList>
            <person name="Klenk H.-P."/>
        </authorList>
    </citation>
    <scope>NUCLEOTIDE SEQUENCE</scope>
    <source>
        <strain evidence="5">DSM 45354</strain>
    </source>
</reference>
<sequence>MAVADEAAAAEAVADGAPGSRRDLPALHGIVPILLTPFDEQGRIDDESLRRLVDFTIRAGVHGLGIALGSEVYKLTEPERDTVLRTVVDEARGRVPVMMNTGTQATDTAVSYSMRAQDLGADAVICTSPGPAPAAEVGHYFSSIAQRVDVPVIIQDTATNHVPPALIRSLGEESANIRYAKVESAPAVLRVYEAVQACGPSMGIFGGAGGGGFLQELRRGSVGTMPWASIPGPFVEIWRRWHLDDVDGAGQIFDTQLAPVLRIATGSLGAGHLLHKELLRRQGVIASAHVRRPAEQLDPVTWAELDEVCAALGLGAHA</sequence>
<name>A0A927R7V4_9ACTN</name>
<evidence type="ECO:0000256" key="2">
    <source>
        <dbReference type="ARBA" id="ARBA00023239"/>
    </source>
</evidence>
<dbReference type="EC" id="4.3.3.7" evidence="5"/>
<dbReference type="EMBL" id="JADBEM010000001">
    <property type="protein sequence ID" value="MBE1604639.1"/>
    <property type="molecule type" value="Genomic_DNA"/>
</dbReference>
<dbReference type="RefSeq" id="WP_192749140.1">
    <property type="nucleotide sequence ID" value="NZ_BAABJL010000043.1"/>
</dbReference>
<dbReference type="Pfam" id="PF00701">
    <property type="entry name" value="DHDPS"/>
    <property type="match status" value="1"/>
</dbReference>
<dbReference type="PANTHER" id="PTHR12128:SF66">
    <property type="entry name" value="4-HYDROXY-2-OXOGLUTARATE ALDOLASE, MITOCHONDRIAL"/>
    <property type="match status" value="1"/>
</dbReference>
<dbReference type="SUPFAM" id="SSF51569">
    <property type="entry name" value="Aldolase"/>
    <property type="match status" value="1"/>
</dbReference>
<dbReference type="GO" id="GO:0005829">
    <property type="term" value="C:cytosol"/>
    <property type="evidence" value="ECO:0007669"/>
    <property type="project" value="TreeGrafter"/>
</dbReference>
<evidence type="ECO:0000256" key="1">
    <source>
        <dbReference type="ARBA" id="ARBA00007592"/>
    </source>
</evidence>
<dbReference type="CDD" id="cd00408">
    <property type="entry name" value="DHDPS-like"/>
    <property type="match status" value="1"/>
</dbReference>
<dbReference type="InterPro" id="IPR013785">
    <property type="entry name" value="Aldolase_TIM"/>
</dbReference>
<dbReference type="InterPro" id="IPR002220">
    <property type="entry name" value="DapA-like"/>
</dbReference>
<gene>
    <name evidence="5" type="ORF">HEB94_001487</name>
</gene>
<evidence type="ECO:0000256" key="4">
    <source>
        <dbReference type="PIRSR" id="PIRSR001365-2"/>
    </source>
</evidence>
<feature type="binding site" evidence="4">
    <location>
        <position position="225"/>
    </location>
    <ligand>
        <name>pyruvate</name>
        <dbReference type="ChEBI" id="CHEBI:15361"/>
    </ligand>
</feature>
<dbReference type="Proteomes" id="UP000638648">
    <property type="component" value="Unassembled WGS sequence"/>
</dbReference>
<comment type="caution">
    <text evidence="5">The sequence shown here is derived from an EMBL/GenBank/DDBJ whole genome shotgun (WGS) entry which is preliminary data.</text>
</comment>
<keyword evidence="6" id="KW-1185">Reference proteome</keyword>
<comment type="similarity">
    <text evidence="1 3">Belongs to the DapA family.</text>
</comment>
<dbReference type="SMART" id="SM01130">
    <property type="entry name" value="DHDPS"/>
    <property type="match status" value="1"/>
</dbReference>
<evidence type="ECO:0000256" key="3">
    <source>
        <dbReference type="PIRNR" id="PIRNR001365"/>
    </source>
</evidence>
<accession>A0A927R7V4</accession>
<dbReference type="PIRSF" id="PIRSF001365">
    <property type="entry name" value="DHDPS"/>
    <property type="match status" value="1"/>
</dbReference>